<dbReference type="EMBL" id="JAJNDB010000002">
    <property type="protein sequence ID" value="MCD2194411.1"/>
    <property type="molecule type" value="Genomic_DNA"/>
</dbReference>
<comment type="similarity">
    <text evidence="1">Belongs to the oxygen-dependent FAD-linked oxidoreductase family.</text>
</comment>
<keyword evidence="8" id="KW-1185">Reference proteome</keyword>
<dbReference type="PROSITE" id="PS51387">
    <property type="entry name" value="FAD_PCMH"/>
    <property type="match status" value="1"/>
</dbReference>
<evidence type="ECO:0000256" key="3">
    <source>
        <dbReference type="ARBA" id="ARBA00022827"/>
    </source>
</evidence>
<dbReference type="Gene3D" id="3.30.43.10">
    <property type="entry name" value="Uridine Diphospho-n-acetylenolpyruvylglucosamine Reductase, domain 2"/>
    <property type="match status" value="1"/>
</dbReference>
<dbReference type="InterPro" id="IPR016169">
    <property type="entry name" value="FAD-bd_PCMH_sub2"/>
</dbReference>
<comment type="caution">
    <text evidence="7">The sequence shown here is derived from an EMBL/GenBank/DDBJ whole genome shotgun (WGS) entry which is preliminary data.</text>
</comment>
<reference evidence="7 8" key="1">
    <citation type="submission" date="2021-11" db="EMBL/GenBank/DDBJ databases">
        <title>Draft genome sequence of Actinomycetospora sp. SF1 isolated from the rhizosphere soil.</title>
        <authorList>
            <person name="Duangmal K."/>
            <person name="Chantavorakit T."/>
        </authorList>
    </citation>
    <scope>NUCLEOTIDE SEQUENCE [LARGE SCALE GENOMIC DNA]</scope>
    <source>
        <strain evidence="7 8">TBRC 5722</strain>
    </source>
</reference>
<name>A0ABS8PAH4_9PSEU</name>
<evidence type="ECO:0000256" key="4">
    <source>
        <dbReference type="ARBA" id="ARBA00023002"/>
    </source>
</evidence>
<feature type="compositionally biased region" description="Low complexity" evidence="5">
    <location>
        <begin position="8"/>
        <end position="21"/>
    </location>
</feature>
<dbReference type="RefSeq" id="WP_230734363.1">
    <property type="nucleotide sequence ID" value="NZ_JAJNDB010000002.1"/>
</dbReference>
<proteinExistence type="inferred from homology"/>
<feature type="region of interest" description="Disordered" evidence="5">
    <location>
        <begin position="1"/>
        <end position="21"/>
    </location>
</feature>
<dbReference type="InterPro" id="IPR006094">
    <property type="entry name" value="Oxid_FAD_bind_N"/>
</dbReference>
<protein>
    <submittedName>
        <fullName evidence="7">FAD-binding protein</fullName>
    </submittedName>
</protein>
<evidence type="ECO:0000313" key="8">
    <source>
        <dbReference type="Proteomes" id="UP001199469"/>
    </source>
</evidence>
<dbReference type="InterPro" id="IPR036318">
    <property type="entry name" value="FAD-bd_PCMH-like_sf"/>
</dbReference>
<dbReference type="SUPFAM" id="SSF56176">
    <property type="entry name" value="FAD-binding/transporter-associated domain-like"/>
    <property type="match status" value="1"/>
</dbReference>
<dbReference type="Gene3D" id="3.40.462.20">
    <property type="match status" value="1"/>
</dbReference>
<evidence type="ECO:0000256" key="5">
    <source>
        <dbReference type="SAM" id="MobiDB-lite"/>
    </source>
</evidence>
<dbReference type="PROSITE" id="PS00862">
    <property type="entry name" value="OX2_COVAL_FAD"/>
    <property type="match status" value="1"/>
</dbReference>
<dbReference type="Gene3D" id="3.30.465.10">
    <property type="match status" value="1"/>
</dbReference>
<keyword evidence="3" id="KW-0274">FAD</keyword>
<dbReference type="PANTHER" id="PTHR42973:SF7">
    <property type="entry name" value="FAD-BINDING PCMH-TYPE DOMAIN-CONTAINING PROTEIN"/>
    <property type="match status" value="1"/>
</dbReference>
<evidence type="ECO:0000313" key="7">
    <source>
        <dbReference type="EMBL" id="MCD2194411.1"/>
    </source>
</evidence>
<sequence>MTELSMRPATAATEPVTTETTSAQEIADLRRAVSGPVWDPGDVDVVTELAGFNLAPSHEPVAVVAATSAADVAATVRWARVRGIGVGVVATGHADFSHRGVVVISTKRLDRCQVDAAERTVTVGAGVKWARVLEAAAPHGLSAVTGSSSDVGVVGFTTGGGIGPLVRRFGYGCDRVRRMQVVTGDGQVREVSPTQDAELFNAVLGGKDAAGIVVEMTVELVEMTRFYGGSIFFDGADASAVMHAWRTWQLGLTENTTTSIAILRMPDMEAAPPPLRGRTVVQVRVAHLGPEIEGLEVVSPMRRVATPIVDMVAEMPAGAIDAVHCDPTEPMLAWATGAFVDTVDDDTIDALLAAAGPQHELPVIMVELRAIGGAGMRGTAGCLPRAPYLMGVIAPMVPPLVDVVPAVGHGIVDALAPWSPGTVPVNFASPQTIAARPGACWTAEERARLTEVSRRVDPDGVLGGRRLGLR</sequence>
<dbReference type="InterPro" id="IPR006093">
    <property type="entry name" value="Oxy_OxRdtase_FAD_BS"/>
</dbReference>
<dbReference type="PANTHER" id="PTHR42973">
    <property type="entry name" value="BINDING OXIDOREDUCTASE, PUTATIVE (AFU_ORTHOLOGUE AFUA_1G17690)-RELATED"/>
    <property type="match status" value="1"/>
</dbReference>
<keyword evidence="2" id="KW-0285">Flavoprotein</keyword>
<gene>
    <name evidence="7" type="ORF">LQ327_13615</name>
</gene>
<dbReference type="InterPro" id="IPR016167">
    <property type="entry name" value="FAD-bd_PCMH_sub1"/>
</dbReference>
<dbReference type="Proteomes" id="UP001199469">
    <property type="component" value="Unassembled WGS sequence"/>
</dbReference>
<evidence type="ECO:0000256" key="1">
    <source>
        <dbReference type="ARBA" id="ARBA00005466"/>
    </source>
</evidence>
<dbReference type="InterPro" id="IPR016166">
    <property type="entry name" value="FAD-bd_PCMH"/>
</dbReference>
<evidence type="ECO:0000256" key="2">
    <source>
        <dbReference type="ARBA" id="ARBA00022630"/>
    </source>
</evidence>
<keyword evidence="4" id="KW-0560">Oxidoreductase</keyword>
<evidence type="ECO:0000259" key="6">
    <source>
        <dbReference type="PROSITE" id="PS51387"/>
    </source>
</evidence>
<feature type="domain" description="FAD-binding PCMH-type" evidence="6">
    <location>
        <begin position="56"/>
        <end position="223"/>
    </location>
</feature>
<accession>A0ABS8PAH4</accession>
<organism evidence="7 8">
    <name type="scientific">Actinomycetospora endophytica</name>
    <dbReference type="NCBI Taxonomy" id="2291215"/>
    <lineage>
        <taxon>Bacteria</taxon>
        <taxon>Bacillati</taxon>
        <taxon>Actinomycetota</taxon>
        <taxon>Actinomycetes</taxon>
        <taxon>Pseudonocardiales</taxon>
        <taxon>Pseudonocardiaceae</taxon>
        <taxon>Actinomycetospora</taxon>
    </lineage>
</organism>
<dbReference type="Pfam" id="PF01565">
    <property type="entry name" value="FAD_binding_4"/>
    <property type="match status" value="1"/>
</dbReference>
<dbReference type="InterPro" id="IPR050416">
    <property type="entry name" value="FAD-linked_Oxidoreductase"/>
</dbReference>